<dbReference type="InterPro" id="IPR003672">
    <property type="entry name" value="CobN/Mg_chltase"/>
</dbReference>
<proteinExistence type="predicted"/>
<keyword evidence="2" id="KW-1133">Transmembrane helix</keyword>
<keyword evidence="2" id="KW-0812">Transmembrane</keyword>
<reference evidence="5 6" key="1">
    <citation type="submission" date="2020-08" db="EMBL/GenBank/DDBJ databases">
        <title>Genomic Encyclopedia of Type Strains, Phase IV (KMG-IV): sequencing the most valuable type-strain genomes for metagenomic binning, comparative biology and taxonomic classification.</title>
        <authorList>
            <person name="Goeker M."/>
        </authorList>
    </citation>
    <scope>NUCLEOTIDE SEQUENCE [LARGE SCALE GENOMIC DNA]</scope>
    <source>
        <strain evidence="5 6">DSM 12251</strain>
    </source>
</reference>
<name>A0A7W7YK56_9BACT</name>
<feature type="compositionally biased region" description="Polar residues" evidence="1">
    <location>
        <begin position="1250"/>
        <end position="1262"/>
    </location>
</feature>
<keyword evidence="2" id="KW-0472">Membrane</keyword>
<feature type="region of interest" description="Disordered" evidence="1">
    <location>
        <begin position="1245"/>
        <end position="1281"/>
    </location>
</feature>
<keyword evidence="6" id="KW-1185">Reference proteome</keyword>
<dbReference type="Proteomes" id="UP000534294">
    <property type="component" value="Unassembled WGS sequence"/>
</dbReference>
<organism evidence="5 6">
    <name type="scientific">Prosthecobacter dejongeii</name>
    <dbReference type="NCBI Taxonomy" id="48465"/>
    <lineage>
        <taxon>Bacteria</taxon>
        <taxon>Pseudomonadati</taxon>
        <taxon>Verrucomicrobiota</taxon>
        <taxon>Verrucomicrobiia</taxon>
        <taxon>Verrucomicrobiales</taxon>
        <taxon>Verrucomicrobiaceae</taxon>
        <taxon>Prosthecobacter</taxon>
    </lineage>
</organism>
<evidence type="ECO:0000256" key="3">
    <source>
        <dbReference type="SAM" id="SignalP"/>
    </source>
</evidence>
<dbReference type="GO" id="GO:0051116">
    <property type="term" value="F:cobaltochelatase activity"/>
    <property type="evidence" value="ECO:0007669"/>
    <property type="project" value="UniProtKB-EC"/>
</dbReference>
<dbReference type="PANTHER" id="PTHR44119:SF4">
    <property type="entry name" value="AEROBIC COBALTOCHELATASE SUBUNIT COBN"/>
    <property type="match status" value="1"/>
</dbReference>
<dbReference type="EMBL" id="JACHIF010000002">
    <property type="protein sequence ID" value="MBB5037380.1"/>
    <property type="molecule type" value="Genomic_DNA"/>
</dbReference>
<keyword evidence="3" id="KW-0732">Signal</keyword>
<feature type="domain" description="CobN/magnesium chelatase" evidence="4">
    <location>
        <begin position="132"/>
        <end position="1195"/>
    </location>
</feature>
<evidence type="ECO:0000259" key="4">
    <source>
        <dbReference type="Pfam" id="PF02514"/>
    </source>
</evidence>
<evidence type="ECO:0000256" key="2">
    <source>
        <dbReference type="SAM" id="Phobius"/>
    </source>
</evidence>
<feature type="chain" id="PRO_5031016566" evidence="3">
    <location>
        <begin position="27"/>
        <end position="1314"/>
    </location>
</feature>
<dbReference type="CDD" id="cd10150">
    <property type="entry name" value="CobN_like"/>
    <property type="match status" value="1"/>
</dbReference>
<evidence type="ECO:0000313" key="6">
    <source>
        <dbReference type="Proteomes" id="UP000534294"/>
    </source>
</evidence>
<dbReference type="Pfam" id="PF02514">
    <property type="entry name" value="CobN-Mg_chel"/>
    <property type="match status" value="1"/>
</dbReference>
<keyword evidence="5" id="KW-0436">Ligase</keyword>
<protein>
    <submittedName>
        <fullName evidence="5">Cobaltochelatase CobN</fullName>
        <ecNumber evidence="5">6.6.1.2</ecNumber>
    </submittedName>
</protein>
<accession>A0A7W7YK56</accession>
<comment type="caution">
    <text evidence="5">The sequence shown here is derived from an EMBL/GenBank/DDBJ whole genome shotgun (WGS) entry which is preliminary data.</text>
</comment>
<dbReference type="EC" id="6.6.1.2" evidence="5"/>
<dbReference type="RefSeq" id="WP_184207203.1">
    <property type="nucleotide sequence ID" value="NZ_JACHIF010000002.1"/>
</dbReference>
<feature type="transmembrane region" description="Helical" evidence="2">
    <location>
        <begin position="1291"/>
        <end position="1308"/>
    </location>
</feature>
<gene>
    <name evidence="5" type="ORF">HNQ64_001622</name>
</gene>
<feature type="signal peptide" evidence="3">
    <location>
        <begin position="1"/>
        <end position="26"/>
    </location>
</feature>
<dbReference type="PANTHER" id="PTHR44119">
    <property type="entry name" value="MAGNESIUM-CHELATASE SUBUNIT CHLH, CHLOROPLASTIC"/>
    <property type="match status" value="1"/>
</dbReference>
<sequence>MRTSHSWSHLFLGWLLPLLCLGHAAAAPTRLAFVGVWDRSMALVDAGCRQNGMAAHFFSTGEFARLQPAEATSFPLILVLNVEATESPALTATLRQARAANPQQRVLALDTRGSHVDLDKAGLLTQDTDLMAYWRANGPLNVQRLMRYLHVRYLGRTATIEPPVLIPEFGYYDPDHEEPFDNFDRYREFKKSRHRWQEGKPVVVLLIQQSFWITRDLKVINAQISALEKQPLNAVVIFGDREGRMVDLIKAARPSMLVEDRHGSTWQSTAILKELDVPYLRPVSMLGSTVEEWRQDPRGMSVKDVGMFMSLQESWGTIEPMVIGGLQANIQGFRLHEPIPDRIEAFAARATRWATLHHKPNAEKKLAFIYYNKGLGQDDLMRGSPTGAFLDGPESFIRFLPRLQAEGYVLQHLPSSAADLIATLKKRGRNLGPWVQGDLEKLADEGDPILIPLSTYQRWFDTRLTEAARQAVIAKFGPPPGRLMVVKRNGEPHIVIPRIQLGNVILTPQPERGEKQDDKLLHSRDVPPPHNYLAFYWWLEEGYQADAIVHWGTHGSLELLPGKETGLSKDCWSDLCISHLPVVDLWITDNLGESTLARRRSYAALVDHRVPPAVGAGLSDAFKSLHDDIHKFNTLEPGLLREEFRKRITQQVQEQALENIAHATSGDQPFEDEAIARLDAHLHQLYDAQTPTRLHILGQPPVEQDRLPYLVSILGESFLQHLTEASPFIKTLAGEKPALREAAAHMLDKWLNGTTPDSLSITPALEKDLTFAKDMHTRLMDADTEINGFLHALAGGYIEPGPGPEPIRNPASLPTGRNLYSMNPEEIPNRAAWEVAKKLVDDLLRTHRPKKIGMDLNGMETMRDFGVMEGQILYLLGVRPIWNRNNLVIDVELIPAEELQRPRVDVFIAMGGQYKENFPSRVALLDKAVRLAATAPESANPVRESVQAMEGRLQQRGFSSAKAAKFAGARIFGTKPGNMSGTNILHLVPRSGVWDKPEEITSVYMDNMSFVYTGDVWGERIDGLYEEAIQGTDAILRVWASNMTSQLSNHHAYEYLGGLNMAVKQVTGKTPQALIADVRNPTGASVRELEEVLATNLQSELLGKKWLQGMKEHDYAGAGHMAEMVKNTFGWSVTRPEAISQQTWTDIYEVLLKDRHQLGLNEWFQRVSPHALQEITATLLEAARKDIWQATPEQLQDLARLYADSVKNHGDSGGLVSGGNARLVDYTTQTLGAGGTPADAARAAAMKESLAQSTTAPTTDKVSGQKLDQMPTPKPADTAASQTPAPIGFPWAYVALAALAFLITLGFLRRTGSA</sequence>
<evidence type="ECO:0000256" key="1">
    <source>
        <dbReference type="SAM" id="MobiDB-lite"/>
    </source>
</evidence>
<evidence type="ECO:0000313" key="5">
    <source>
        <dbReference type="EMBL" id="MBB5037380.1"/>
    </source>
</evidence>